<gene>
    <name evidence="3" type="ORF">KSP40_PGU016890</name>
</gene>
<proteinExistence type="predicted"/>
<evidence type="ECO:0000313" key="4">
    <source>
        <dbReference type="Proteomes" id="UP001412067"/>
    </source>
</evidence>
<keyword evidence="4" id="KW-1185">Reference proteome</keyword>
<comment type="caution">
    <text evidence="3">The sequence shown here is derived from an EMBL/GenBank/DDBJ whole genome shotgun (WGS) entry which is preliminary data.</text>
</comment>
<sequence length="234" mass="25075">MVGRGVAKRNRRRVVCKGSSAATGSVEHRCTQGGHDLVGVGVKIPHLSFAISWLDDKTSYQAGDVATIKIKLLNNSLSGNLSTYKMHFSVSVSGKKGNSSYISAVFPYIDGDPTFWNISFTPIKVGDFSVVVVEDFSGVTDSTLHFSVTPACYMLTPLFCSNLRRTQASASPTAQTTPAVRPFLLATTGARRRSPTAPLCSLHHPLPPYSGSTSPSELQQDRAASAAVNRTPRT</sequence>
<dbReference type="EMBL" id="JBBWWR010000006">
    <property type="protein sequence ID" value="KAK8964741.1"/>
    <property type="molecule type" value="Genomic_DNA"/>
</dbReference>
<reference evidence="3 4" key="1">
    <citation type="journal article" date="2022" name="Nat. Plants">
        <title>Genomes of leafy and leafless Platanthera orchids illuminate the evolution of mycoheterotrophy.</title>
        <authorList>
            <person name="Li M.H."/>
            <person name="Liu K.W."/>
            <person name="Li Z."/>
            <person name="Lu H.C."/>
            <person name="Ye Q.L."/>
            <person name="Zhang D."/>
            <person name="Wang J.Y."/>
            <person name="Li Y.F."/>
            <person name="Zhong Z.M."/>
            <person name="Liu X."/>
            <person name="Yu X."/>
            <person name="Liu D.K."/>
            <person name="Tu X.D."/>
            <person name="Liu B."/>
            <person name="Hao Y."/>
            <person name="Liao X.Y."/>
            <person name="Jiang Y.T."/>
            <person name="Sun W.H."/>
            <person name="Chen J."/>
            <person name="Chen Y.Q."/>
            <person name="Ai Y."/>
            <person name="Zhai J.W."/>
            <person name="Wu S.S."/>
            <person name="Zhou Z."/>
            <person name="Hsiao Y.Y."/>
            <person name="Wu W.L."/>
            <person name="Chen Y.Y."/>
            <person name="Lin Y.F."/>
            <person name="Hsu J.L."/>
            <person name="Li C.Y."/>
            <person name="Wang Z.W."/>
            <person name="Zhao X."/>
            <person name="Zhong W.Y."/>
            <person name="Ma X.K."/>
            <person name="Ma L."/>
            <person name="Huang J."/>
            <person name="Chen G.Z."/>
            <person name="Huang M.Z."/>
            <person name="Huang L."/>
            <person name="Peng D.H."/>
            <person name="Luo Y.B."/>
            <person name="Zou S.Q."/>
            <person name="Chen S.P."/>
            <person name="Lan S."/>
            <person name="Tsai W.C."/>
            <person name="Van de Peer Y."/>
            <person name="Liu Z.J."/>
        </authorList>
    </citation>
    <scope>NUCLEOTIDE SEQUENCE [LARGE SCALE GENOMIC DNA]</scope>
    <source>
        <strain evidence="3">Lor288</strain>
    </source>
</reference>
<evidence type="ECO:0000256" key="1">
    <source>
        <dbReference type="SAM" id="MobiDB-lite"/>
    </source>
</evidence>
<evidence type="ECO:0000259" key="2">
    <source>
        <dbReference type="Pfam" id="PF23616"/>
    </source>
</evidence>
<accession>A0ABR2MKY8</accession>
<dbReference type="Proteomes" id="UP001412067">
    <property type="component" value="Unassembled WGS sequence"/>
</dbReference>
<dbReference type="InterPro" id="IPR056434">
    <property type="entry name" value="Ig_GEX2_N"/>
</dbReference>
<evidence type="ECO:0000313" key="3">
    <source>
        <dbReference type="EMBL" id="KAK8964741.1"/>
    </source>
</evidence>
<organism evidence="3 4">
    <name type="scientific">Platanthera guangdongensis</name>
    <dbReference type="NCBI Taxonomy" id="2320717"/>
    <lineage>
        <taxon>Eukaryota</taxon>
        <taxon>Viridiplantae</taxon>
        <taxon>Streptophyta</taxon>
        <taxon>Embryophyta</taxon>
        <taxon>Tracheophyta</taxon>
        <taxon>Spermatophyta</taxon>
        <taxon>Magnoliopsida</taxon>
        <taxon>Liliopsida</taxon>
        <taxon>Asparagales</taxon>
        <taxon>Orchidaceae</taxon>
        <taxon>Orchidoideae</taxon>
        <taxon>Orchideae</taxon>
        <taxon>Orchidinae</taxon>
        <taxon>Platanthera</taxon>
    </lineage>
</organism>
<feature type="region of interest" description="Disordered" evidence="1">
    <location>
        <begin position="192"/>
        <end position="234"/>
    </location>
</feature>
<name>A0ABR2MKY8_9ASPA</name>
<protein>
    <recommendedName>
        <fullName evidence="2">GEX2 N-terminal Ig-like domain-containing protein</fullName>
    </recommendedName>
</protein>
<dbReference type="Pfam" id="PF23616">
    <property type="entry name" value="Ig_GEX2_N"/>
    <property type="match status" value="1"/>
</dbReference>
<feature type="domain" description="GEX2 N-terminal Ig-like" evidence="2">
    <location>
        <begin position="48"/>
        <end position="148"/>
    </location>
</feature>